<keyword evidence="8" id="KW-0406">Ion transport</keyword>
<evidence type="ECO:0000256" key="4">
    <source>
        <dbReference type="ARBA" id="ARBA00022692"/>
    </source>
</evidence>
<dbReference type="Pfam" id="PF22614">
    <property type="entry name" value="Slo-like_RCK"/>
    <property type="match status" value="1"/>
</dbReference>
<evidence type="ECO:0000256" key="13">
    <source>
        <dbReference type="SAM" id="Phobius"/>
    </source>
</evidence>
<feature type="region of interest" description="Disordered" evidence="12">
    <location>
        <begin position="663"/>
        <end position="698"/>
    </location>
</feature>
<feature type="transmembrane region" description="Helical" evidence="13">
    <location>
        <begin position="277"/>
        <end position="297"/>
    </location>
</feature>
<dbReference type="InterPro" id="IPR003929">
    <property type="entry name" value="K_chnl_BK_asu"/>
</dbReference>
<evidence type="ECO:0000256" key="1">
    <source>
        <dbReference type="ARBA" id="ARBA00004141"/>
    </source>
</evidence>
<feature type="transmembrane region" description="Helical" evidence="13">
    <location>
        <begin position="23"/>
        <end position="42"/>
    </location>
</feature>
<evidence type="ECO:0000256" key="2">
    <source>
        <dbReference type="ARBA" id="ARBA00022448"/>
    </source>
</evidence>
<evidence type="ECO:0000256" key="6">
    <source>
        <dbReference type="ARBA" id="ARBA00022958"/>
    </source>
</evidence>
<name>A0A8J2X362_9STRA</name>
<gene>
    <name evidence="17" type="ORF">PECAL_5P15930</name>
</gene>
<evidence type="ECO:0000256" key="5">
    <source>
        <dbReference type="ARBA" id="ARBA00022826"/>
    </source>
</evidence>
<dbReference type="AlphaFoldDB" id="A0A8J2X362"/>
<dbReference type="SUPFAM" id="SSF81324">
    <property type="entry name" value="Voltage-gated potassium channels"/>
    <property type="match status" value="1"/>
</dbReference>
<feature type="transmembrane region" description="Helical" evidence="13">
    <location>
        <begin position="146"/>
        <end position="163"/>
    </location>
</feature>
<feature type="compositionally biased region" description="Basic and acidic residues" evidence="12">
    <location>
        <begin position="667"/>
        <end position="683"/>
    </location>
</feature>
<evidence type="ECO:0000256" key="9">
    <source>
        <dbReference type="ARBA" id="ARBA00023136"/>
    </source>
</evidence>
<proteinExistence type="predicted"/>
<evidence type="ECO:0000256" key="3">
    <source>
        <dbReference type="ARBA" id="ARBA00022538"/>
    </source>
</evidence>
<feature type="domain" description="Calcium-activated potassium channel BK alpha subunit" evidence="14">
    <location>
        <begin position="468"/>
        <end position="554"/>
    </location>
</feature>
<dbReference type="InterPro" id="IPR013099">
    <property type="entry name" value="K_chnl_dom"/>
</dbReference>
<keyword evidence="4 13" id="KW-0812">Transmembrane</keyword>
<feature type="transmembrane region" description="Helical" evidence="13">
    <location>
        <begin position="251"/>
        <end position="270"/>
    </location>
</feature>
<evidence type="ECO:0008006" key="19">
    <source>
        <dbReference type="Google" id="ProtNLM"/>
    </source>
</evidence>
<evidence type="ECO:0000256" key="11">
    <source>
        <dbReference type="ARBA" id="ARBA00034430"/>
    </source>
</evidence>
<dbReference type="PANTHER" id="PTHR10027:SF10">
    <property type="entry name" value="SLOWPOKE 2, ISOFORM D"/>
    <property type="match status" value="1"/>
</dbReference>
<dbReference type="Gene3D" id="3.40.50.720">
    <property type="entry name" value="NAD(P)-binding Rossmann-like Domain"/>
    <property type="match status" value="1"/>
</dbReference>
<dbReference type="EMBL" id="CAKKNE010000005">
    <property type="protein sequence ID" value="CAH0377010.1"/>
    <property type="molecule type" value="Genomic_DNA"/>
</dbReference>
<evidence type="ECO:0000313" key="17">
    <source>
        <dbReference type="EMBL" id="CAH0377010.1"/>
    </source>
</evidence>
<feature type="transmembrane region" description="Helical" evidence="13">
    <location>
        <begin position="214"/>
        <end position="231"/>
    </location>
</feature>
<keyword evidence="3" id="KW-0633">Potassium transport</keyword>
<feature type="transmembrane region" description="Helical" evidence="13">
    <location>
        <begin position="118"/>
        <end position="139"/>
    </location>
</feature>
<keyword evidence="2" id="KW-0813">Transport</keyword>
<comment type="caution">
    <text evidence="17">The sequence shown here is derived from an EMBL/GenBank/DDBJ whole genome shotgun (WGS) entry which is preliminary data.</text>
</comment>
<sequence>MDEDDDGPRVITELTGASWARTWWQLLFSLVLYAILIVLVKIKERVIPRKKPSKAHPETFAVDEAYKHFIAVWVGDDDTGDLPQKELLQDFLACGQLIGSLLCVACWVVKAYRMEVPYCVHVLDCICCFLFFAHTVFVILRKGATATVLSAHVLVDCLTIPWLCLQKTPSIRGSSWLSPGYLRVYFVMSGTSTLAGSSNLEWLPEIAVKGAQTAVEFLGLIVLLAGTMWTLELLGETSFDDVYFAADMGDISFYQMVYFTFITMSTVGYGDYSPVTVLGRAFVFVLILVGVTFFSYATVQLVELQGLQASGKGRYRLSSARARRNGHVIVAGSAAQCGQRFAIEAFLRNLVADHESAPEVVILARTPCSEEVQSMLREPWARHVFYFIGSLLNSDDLERVCATKSKMTFVLCNINSSKPDDDDDANILRAATFTRQCPRAPLRLVVLRVNKLKVASNLGLPRSWCFALNSLKTSLAATNSLCPGVSTLVLNLVLRNVARPPHIRATDVPPWLARYMASTCYAMRGLMLDPSFAGKTFREAALECAKVGVLLLAVQSQETGQIVLNPSRMKLGRDTVAFGIDDGDDDYLEIADPRCADGPEVWVEALRECRRRTAAKRIHRVEQHTPAKQANAVFQRQASGLPTEETRQASSLPVIGALSSLMEADPSADRKRRADIEGRRDLPRSTSPQEQASGLASLAKQAKQFKATSSIGGHVIEAEHSYLTPLEVVEAGGHIVVALQGDFLWAQLTSLCSALRSRTKTPILAIGDVEAPSVMFDGDGRAVQTSDLFFVRGNLQSVSFLEDAGLPRAESFVALGVLAADNTDEMMIDLPHDLLAAIVESQLGRWGRARDLPLVYDFFSSKNLDQLPRRVKVEDAPDVGVRANLRYVAGEVLPRNEVLGSYAIAYSTPGALEVVDSLIQPFATDQKVCLLDILLRPEHVGKPYAEVAALAIERGAVPLGTVRAPSEEDPDQEGPVSCSVLMGPLDTEPIGPGDRLVVLASIGWAKQNADVGAPPRFPGDHKPSVSISMQTQAKLAGKLLGAARRAKAKLASAAPPKSPPKVVDLRVTAEHSPTVDPWPADRRPSMEESPAPLSDPDPVRLSSK</sequence>
<evidence type="ECO:0000259" key="15">
    <source>
        <dbReference type="Pfam" id="PF07885"/>
    </source>
</evidence>
<comment type="catalytic activity">
    <reaction evidence="11">
        <text>K(+)(in) = K(+)(out)</text>
        <dbReference type="Rhea" id="RHEA:29463"/>
        <dbReference type="ChEBI" id="CHEBI:29103"/>
    </reaction>
</comment>
<reference evidence="17" key="1">
    <citation type="submission" date="2021-11" db="EMBL/GenBank/DDBJ databases">
        <authorList>
            <consortium name="Genoscope - CEA"/>
            <person name="William W."/>
        </authorList>
    </citation>
    <scope>NUCLEOTIDE SEQUENCE</scope>
</reference>
<dbReference type="InterPro" id="IPR047871">
    <property type="entry name" value="K_chnl_Slo-like"/>
</dbReference>
<dbReference type="Pfam" id="PF03493">
    <property type="entry name" value="BK_channel_a"/>
    <property type="match status" value="1"/>
</dbReference>
<evidence type="ECO:0000256" key="12">
    <source>
        <dbReference type="SAM" id="MobiDB-lite"/>
    </source>
</evidence>
<keyword evidence="6" id="KW-0630">Potassium</keyword>
<keyword evidence="18" id="KW-1185">Reference proteome</keyword>
<evidence type="ECO:0000313" key="18">
    <source>
        <dbReference type="Proteomes" id="UP000789595"/>
    </source>
</evidence>
<evidence type="ECO:0000256" key="8">
    <source>
        <dbReference type="ARBA" id="ARBA00023065"/>
    </source>
</evidence>
<protein>
    <recommendedName>
        <fullName evidence="19">Potassium channel domain-containing protein</fullName>
    </recommendedName>
</protein>
<dbReference type="OrthoDB" id="10035564at2759"/>
<feature type="domain" description="Potassium channel" evidence="15">
    <location>
        <begin position="243"/>
        <end position="302"/>
    </location>
</feature>
<dbReference type="InterPro" id="IPR003148">
    <property type="entry name" value="RCK_N"/>
</dbReference>
<dbReference type="Gene3D" id="1.10.287.70">
    <property type="match status" value="1"/>
</dbReference>
<keyword evidence="5" id="KW-0631">Potassium channel</keyword>
<dbReference type="Pfam" id="PF07885">
    <property type="entry name" value="Ion_trans_2"/>
    <property type="match status" value="1"/>
</dbReference>
<comment type="subcellular location">
    <subcellularLocation>
        <location evidence="1">Membrane</location>
        <topology evidence="1">Multi-pass membrane protein</topology>
    </subcellularLocation>
</comment>
<organism evidence="17 18">
    <name type="scientific">Pelagomonas calceolata</name>
    <dbReference type="NCBI Taxonomy" id="35677"/>
    <lineage>
        <taxon>Eukaryota</taxon>
        <taxon>Sar</taxon>
        <taxon>Stramenopiles</taxon>
        <taxon>Ochrophyta</taxon>
        <taxon>Pelagophyceae</taxon>
        <taxon>Pelagomonadales</taxon>
        <taxon>Pelagomonadaceae</taxon>
        <taxon>Pelagomonas</taxon>
    </lineage>
</organism>
<dbReference type="GO" id="GO:0005267">
    <property type="term" value="F:potassium channel activity"/>
    <property type="evidence" value="ECO:0007669"/>
    <property type="project" value="UniProtKB-KW"/>
</dbReference>
<dbReference type="GO" id="GO:0016020">
    <property type="term" value="C:membrane"/>
    <property type="evidence" value="ECO:0007669"/>
    <property type="project" value="UniProtKB-SubCell"/>
</dbReference>
<evidence type="ECO:0000259" key="14">
    <source>
        <dbReference type="Pfam" id="PF03493"/>
    </source>
</evidence>
<evidence type="ECO:0000256" key="7">
    <source>
        <dbReference type="ARBA" id="ARBA00022989"/>
    </source>
</evidence>
<feature type="compositionally biased region" description="Polar residues" evidence="12">
    <location>
        <begin position="684"/>
        <end position="694"/>
    </location>
</feature>
<feature type="region of interest" description="Disordered" evidence="12">
    <location>
        <begin position="1049"/>
        <end position="1104"/>
    </location>
</feature>
<evidence type="ECO:0000259" key="16">
    <source>
        <dbReference type="Pfam" id="PF22614"/>
    </source>
</evidence>
<keyword evidence="9 13" id="KW-0472">Membrane</keyword>
<accession>A0A8J2X362</accession>
<feature type="domain" description="RCK N-terminal" evidence="16">
    <location>
        <begin position="325"/>
        <end position="441"/>
    </location>
</feature>
<dbReference type="Proteomes" id="UP000789595">
    <property type="component" value="Unassembled WGS sequence"/>
</dbReference>
<keyword evidence="7 13" id="KW-1133">Transmembrane helix</keyword>
<keyword evidence="10" id="KW-0407">Ion channel</keyword>
<evidence type="ECO:0000256" key="10">
    <source>
        <dbReference type="ARBA" id="ARBA00023303"/>
    </source>
</evidence>
<dbReference type="PANTHER" id="PTHR10027">
    <property type="entry name" value="CALCIUM-ACTIVATED POTASSIUM CHANNEL ALPHA CHAIN"/>
    <property type="match status" value="1"/>
</dbReference>